<dbReference type="STRING" id="1379270.GEMMAAP_13905"/>
<dbReference type="Proteomes" id="UP000076404">
    <property type="component" value="Chromosome"/>
</dbReference>
<dbReference type="InterPro" id="IPR025427">
    <property type="entry name" value="DUF4160"/>
</dbReference>
<reference evidence="1 2" key="2">
    <citation type="journal article" date="2016" name="Environ. Microbiol. Rep.">
        <title>Metagenomic evidence for the presence of phototrophic Gemmatimonadetes bacteria in diverse environments.</title>
        <authorList>
            <person name="Zeng Y."/>
            <person name="Baumbach J."/>
            <person name="Barbosa E.G."/>
            <person name="Azevedo V."/>
            <person name="Zhang C."/>
            <person name="Koblizek M."/>
        </authorList>
    </citation>
    <scope>NUCLEOTIDE SEQUENCE [LARGE SCALE GENOMIC DNA]</scope>
    <source>
        <strain evidence="1 2">AP64</strain>
    </source>
</reference>
<protein>
    <recommendedName>
        <fullName evidence="3">DUF4160 domain-containing protein</fullName>
    </recommendedName>
</protein>
<dbReference type="OrthoDB" id="122670at2"/>
<dbReference type="AlphaFoldDB" id="A0A143BM03"/>
<gene>
    <name evidence="1" type="ORF">GEMMAAP_13905</name>
</gene>
<dbReference type="EMBL" id="CP011454">
    <property type="protein sequence ID" value="AMW05605.1"/>
    <property type="molecule type" value="Genomic_DNA"/>
</dbReference>
<organism evidence="1 2">
    <name type="scientific">Gemmatimonas phototrophica</name>
    <dbReference type="NCBI Taxonomy" id="1379270"/>
    <lineage>
        <taxon>Bacteria</taxon>
        <taxon>Pseudomonadati</taxon>
        <taxon>Gemmatimonadota</taxon>
        <taxon>Gemmatimonadia</taxon>
        <taxon>Gemmatimonadales</taxon>
        <taxon>Gemmatimonadaceae</taxon>
        <taxon>Gemmatimonas</taxon>
    </lineage>
</organism>
<dbReference type="KEGG" id="gph:GEMMAAP_13905"/>
<keyword evidence="2" id="KW-1185">Reference proteome</keyword>
<evidence type="ECO:0000313" key="2">
    <source>
        <dbReference type="Proteomes" id="UP000076404"/>
    </source>
</evidence>
<accession>A0A143BM03</accession>
<dbReference type="Pfam" id="PF13711">
    <property type="entry name" value="DUF4160"/>
    <property type="match status" value="1"/>
</dbReference>
<sequence length="79" mass="9199">MSPTVLREGPFRLFFFSREEPRMHVHVSHPDGEAKFWLVPHVALADAVGLTARQLTEAQDIVERHTREIRDAWLRHFGP</sequence>
<evidence type="ECO:0008006" key="3">
    <source>
        <dbReference type="Google" id="ProtNLM"/>
    </source>
</evidence>
<reference evidence="1 2" key="1">
    <citation type="journal article" date="2014" name="Proc. Natl. Acad. Sci. U.S.A.">
        <title>Functional type 2 photosynthetic reaction centers found in the rare bacterial phylum Gemmatimonadetes.</title>
        <authorList>
            <person name="Zeng Y."/>
            <person name="Feng F."/>
            <person name="Medova H."/>
            <person name="Dean J."/>
            <person name="Koblizek M."/>
        </authorList>
    </citation>
    <scope>NUCLEOTIDE SEQUENCE [LARGE SCALE GENOMIC DNA]</scope>
    <source>
        <strain evidence="1 2">AP64</strain>
    </source>
</reference>
<name>A0A143BM03_9BACT</name>
<proteinExistence type="predicted"/>
<evidence type="ECO:0000313" key="1">
    <source>
        <dbReference type="EMBL" id="AMW05605.1"/>
    </source>
</evidence>
<dbReference type="RefSeq" id="WP_026848692.1">
    <property type="nucleotide sequence ID" value="NZ_CP011454.1"/>
</dbReference>